<evidence type="ECO:0000313" key="1">
    <source>
        <dbReference type="EMBL" id="GAI43197.1"/>
    </source>
</evidence>
<protein>
    <submittedName>
        <fullName evidence="1">Uncharacterized protein</fullName>
    </submittedName>
</protein>
<accession>X1NGN8</accession>
<reference evidence="1" key="1">
    <citation type="journal article" date="2014" name="Front. Microbiol.">
        <title>High frequency of phylogenetically diverse reductive dehalogenase-homologous genes in deep subseafloor sedimentary metagenomes.</title>
        <authorList>
            <person name="Kawai M."/>
            <person name="Futagami T."/>
            <person name="Toyoda A."/>
            <person name="Takaki Y."/>
            <person name="Nishi S."/>
            <person name="Hori S."/>
            <person name="Arai W."/>
            <person name="Tsubouchi T."/>
            <person name="Morono Y."/>
            <person name="Uchiyama I."/>
            <person name="Ito T."/>
            <person name="Fujiyama A."/>
            <person name="Inagaki F."/>
            <person name="Takami H."/>
        </authorList>
    </citation>
    <scope>NUCLEOTIDE SEQUENCE</scope>
    <source>
        <strain evidence="1">Expedition CK06-06</strain>
    </source>
</reference>
<dbReference type="NCBIfam" id="TIGR04138">
    <property type="entry name" value="Plancto_Ver_chp"/>
    <property type="match status" value="1"/>
</dbReference>
<sequence length="66" mass="7890">QLAIKKWGRLAMLVLNTWGIKTTRDFGEIVYLMIKHKWMNAQPTDSIDDFNDVYDFKTAFKDQFKF</sequence>
<gene>
    <name evidence="1" type="ORF">S06H3_52296</name>
</gene>
<organism evidence="1">
    <name type="scientific">marine sediment metagenome</name>
    <dbReference type="NCBI Taxonomy" id="412755"/>
    <lineage>
        <taxon>unclassified sequences</taxon>
        <taxon>metagenomes</taxon>
        <taxon>ecological metagenomes</taxon>
    </lineage>
</organism>
<dbReference type="AlphaFoldDB" id="X1NGN8"/>
<comment type="caution">
    <text evidence="1">The sequence shown here is derived from an EMBL/GenBank/DDBJ whole genome shotgun (WGS) entry which is preliminary data.</text>
</comment>
<feature type="non-terminal residue" evidence="1">
    <location>
        <position position="1"/>
    </location>
</feature>
<name>X1NGN8_9ZZZZ</name>
<dbReference type="InterPro" id="IPR026406">
    <property type="entry name" value="Ver/Plancto_CHP"/>
</dbReference>
<dbReference type="EMBL" id="BARV01033248">
    <property type="protein sequence ID" value="GAI43197.1"/>
    <property type="molecule type" value="Genomic_DNA"/>
</dbReference>
<proteinExistence type="predicted"/>